<dbReference type="STRING" id="570521.SAMN04488508_104238"/>
<dbReference type="AlphaFoldDB" id="A0A1M6FDY3"/>
<keyword evidence="3" id="KW-1185">Reference proteome</keyword>
<evidence type="ECO:0008006" key="4">
    <source>
        <dbReference type="Google" id="ProtNLM"/>
    </source>
</evidence>
<sequence length="325" mass="35917">MKNQNLNLFTMIKKLILVTAVFFGISSLSAQTAEELKAEQAKKKDSIAAIQGRVNAIQAQLDAMPGWRIGAFGTIGGSISQFNNWFAQGIPNNSSGNIGITINPYANLIQEKYFWRNSANINLSWVKLDNEDDPTDSDEFREAVDVFTVTSLFGYKLTETLAVSTLGEYRTTLLNNFNNPGYLDLGVGATWTPIKDLVVVVHPLNYNFVFSDGATQYESSLGAKVVADYTRKIGAINFKTNLSAFLSYEDADYSNWTWTNSFSYTLWKAIGVGFDFGLRSNKQEAFNFALAQAAAAVPPPAVLPTLETTDNDLQSFWNLGLSYSF</sequence>
<evidence type="ECO:0000313" key="2">
    <source>
        <dbReference type="EMBL" id="SHI95944.1"/>
    </source>
</evidence>
<accession>A0A1M6FDY3</accession>
<dbReference type="EMBL" id="FQYP01000004">
    <property type="protein sequence ID" value="SHI95944.1"/>
    <property type="molecule type" value="Genomic_DNA"/>
</dbReference>
<dbReference type="InterPro" id="IPR021428">
    <property type="entry name" value="DUF3078"/>
</dbReference>
<proteinExistence type="predicted"/>
<feature type="signal peptide" evidence="1">
    <location>
        <begin position="1"/>
        <end position="30"/>
    </location>
</feature>
<feature type="chain" id="PRO_5012635643" description="DUF3078 domain-containing protein" evidence="1">
    <location>
        <begin position="31"/>
        <end position="325"/>
    </location>
</feature>
<evidence type="ECO:0000313" key="3">
    <source>
        <dbReference type="Proteomes" id="UP000184432"/>
    </source>
</evidence>
<keyword evidence="1" id="KW-0732">Signal</keyword>
<gene>
    <name evidence="2" type="ORF">SAMN04488508_104238</name>
</gene>
<name>A0A1M6FDY3_9FLAO</name>
<evidence type="ECO:0000256" key="1">
    <source>
        <dbReference type="SAM" id="SignalP"/>
    </source>
</evidence>
<reference evidence="3" key="1">
    <citation type="submission" date="2016-11" db="EMBL/GenBank/DDBJ databases">
        <authorList>
            <person name="Varghese N."/>
            <person name="Submissions S."/>
        </authorList>
    </citation>
    <scope>NUCLEOTIDE SEQUENCE [LARGE SCALE GENOMIC DNA]</scope>
    <source>
        <strain evidence="3">DSM 22623</strain>
    </source>
</reference>
<dbReference type="Proteomes" id="UP000184432">
    <property type="component" value="Unassembled WGS sequence"/>
</dbReference>
<dbReference type="Pfam" id="PF11276">
    <property type="entry name" value="DUF3078"/>
    <property type="match status" value="1"/>
</dbReference>
<protein>
    <recommendedName>
        <fullName evidence="4">DUF3078 domain-containing protein</fullName>
    </recommendedName>
</protein>
<organism evidence="2 3">
    <name type="scientific">Aquimarina spongiae</name>
    <dbReference type="NCBI Taxonomy" id="570521"/>
    <lineage>
        <taxon>Bacteria</taxon>
        <taxon>Pseudomonadati</taxon>
        <taxon>Bacteroidota</taxon>
        <taxon>Flavobacteriia</taxon>
        <taxon>Flavobacteriales</taxon>
        <taxon>Flavobacteriaceae</taxon>
        <taxon>Aquimarina</taxon>
    </lineage>
</organism>